<feature type="domain" description="Tyr recombinase" evidence="2">
    <location>
        <begin position="191"/>
        <end position="446"/>
    </location>
</feature>
<dbReference type="AlphaFoldDB" id="A0A7X4HJC4"/>
<dbReference type="GO" id="GO:0015074">
    <property type="term" value="P:DNA integration"/>
    <property type="evidence" value="ECO:0007669"/>
    <property type="project" value="InterPro"/>
</dbReference>
<name>A0A7X4HJC4_9BURK</name>
<evidence type="ECO:0000259" key="2">
    <source>
        <dbReference type="PROSITE" id="PS51898"/>
    </source>
</evidence>
<reference evidence="3 4" key="1">
    <citation type="submission" date="2019-12" db="EMBL/GenBank/DDBJ databases">
        <title>Novel species isolated from a subtropical stream in China.</title>
        <authorList>
            <person name="Lu H."/>
        </authorList>
    </citation>
    <scope>NUCLEOTIDE SEQUENCE [LARGE SCALE GENOMIC DNA]</scope>
    <source>
        <strain evidence="3 4">FT127W</strain>
    </source>
</reference>
<evidence type="ECO:0000256" key="1">
    <source>
        <dbReference type="ARBA" id="ARBA00023172"/>
    </source>
</evidence>
<evidence type="ECO:0000313" key="4">
    <source>
        <dbReference type="Proteomes" id="UP000450676"/>
    </source>
</evidence>
<dbReference type="InterPro" id="IPR011010">
    <property type="entry name" value="DNA_brk_join_enz"/>
</dbReference>
<dbReference type="SUPFAM" id="SSF56349">
    <property type="entry name" value="DNA breaking-rejoining enzymes"/>
    <property type="match status" value="1"/>
</dbReference>
<dbReference type="Pfam" id="PF00589">
    <property type="entry name" value="Phage_integrase"/>
    <property type="match status" value="1"/>
</dbReference>
<keyword evidence="4" id="KW-1185">Reference proteome</keyword>
<protein>
    <submittedName>
        <fullName evidence="3">Tyrosine-type recombinase/integrase</fullName>
    </submittedName>
</protein>
<dbReference type="GO" id="GO:0006310">
    <property type="term" value="P:DNA recombination"/>
    <property type="evidence" value="ECO:0007669"/>
    <property type="project" value="UniProtKB-KW"/>
</dbReference>
<dbReference type="Proteomes" id="UP000450676">
    <property type="component" value="Unassembled WGS sequence"/>
</dbReference>
<dbReference type="GO" id="GO:0003677">
    <property type="term" value="F:DNA binding"/>
    <property type="evidence" value="ECO:0007669"/>
    <property type="project" value="InterPro"/>
</dbReference>
<proteinExistence type="predicted"/>
<dbReference type="Gene3D" id="1.10.443.10">
    <property type="entry name" value="Intergrase catalytic core"/>
    <property type="match status" value="1"/>
</dbReference>
<evidence type="ECO:0000313" key="3">
    <source>
        <dbReference type="EMBL" id="MYN11240.1"/>
    </source>
</evidence>
<dbReference type="PROSITE" id="PS51898">
    <property type="entry name" value="TYR_RECOMBINASE"/>
    <property type="match status" value="1"/>
</dbReference>
<comment type="caution">
    <text evidence="3">The sequence shown here is derived from an EMBL/GenBank/DDBJ whole genome shotgun (WGS) entry which is preliminary data.</text>
</comment>
<organism evidence="3 4">
    <name type="scientific">Pseudoduganella aquatica</name>
    <dbReference type="NCBI Taxonomy" id="2660641"/>
    <lineage>
        <taxon>Bacteria</taxon>
        <taxon>Pseudomonadati</taxon>
        <taxon>Pseudomonadota</taxon>
        <taxon>Betaproteobacteria</taxon>
        <taxon>Burkholderiales</taxon>
        <taxon>Oxalobacteraceae</taxon>
        <taxon>Telluria group</taxon>
        <taxon>Pseudoduganella</taxon>
    </lineage>
</organism>
<keyword evidence="1" id="KW-0233">DNA recombination</keyword>
<gene>
    <name evidence="3" type="ORF">GTP77_28400</name>
</gene>
<dbReference type="NCBIfam" id="NF040693">
    <property type="entry name" value="recomb_GmtY"/>
    <property type="match status" value="1"/>
</dbReference>
<sequence>MSYASTAIAQDPRRAHRPTCLLLTNDGIYWPLADYFLQRNLSLSAERAYARSISRLMNWTYAKHPDFQAGGARDASLFSSFLNDLLYGTFRENDEDTSGLRWEARSPDVVKRSAGHIAEFTDWLAYESQGLAVNPNDRPASVFERMVAAKAFQRRKTASLLAHTKSAEAAQGLSSMARRVNSPGKPHAMLSAPPAFPADKINELLWVGFQNERFKNDPRKWKRWNLRDILITLLCLYGGARVSEPMHLWIDDVVESDTDPLSCRALIHEPEHGKAIWEHPILGRTAMSRAEYLRQRCGKVPLTRARGARRSGWKGGLLTCPKRRAMEIIWIDPAAGRLFKELWEIYIQNERPMTDAAPWAFLTKAGLPMGPTAYADSLRRAVEKIGLPSEKYAGTTPHGLRHRYGQWLNDKGVSDKAGQICLHHANPMSQQVYRQVTLEQVASEMAATSARINAPALALEAP</sequence>
<dbReference type="InterPro" id="IPR013762">
    <property type="entry name" value="Integrase-like_cat_sf"/>
</dbReference>
<accession>A0A7X4HJC4</accession>
<dbReference type="RefSeq" id="WP_161075511.1">
    <property type="nucleotide sequence ID" value="NZ_WWCU01000061.1"/>
</dbReference>
<dbReference type="InterPro" id="IPR002104">
    <property type="entry name" value="Integrase_catalytic"/>
</dbReference>
<dbReference type="CDD" id="cd00397">
    <property type="entry name" value="DNA_BRE_C"/>
    <property type="match status" value="1"/>
</dbReference>
<dbReference type="EMBL" id="WWCU01000061">
    <property type="protein sequence ID" value="MYN11240.1"/>
    <property type="molecule type" value="Genomic_DNA"/>
</dbReference>